<dbReference type="SUPFAM" id="SSF46785">
    <property type="entry name" value="Winged helix' DNA-binding domain"/>
    <property type="match status" value="1"/>
</dbReference>
<dbReference type="InterPro" id="IPR000944">
    <property type="entry name" value="Tscrpt_reg_Rrf2"/>
</dbReference>
<dbReference type="NCBIfam" id="TIGR00738">
    <property type="entry name" value="rrf2_super"/>
    <property type="match status" value="1"/>
</dbReference>
<dbReference type="GO" id="GO:0003700">
    <property type="term" value="F:DNA-binding transcription factor activity"/>
    <property type="evidence" value="ECO:0007669"/>
    <property type="project" value="TreeGrafter"/>
</dbReference>
<dbReference type="Proteomes" id="UP000006281">
    <property type="component" value="Chromosome"/>
</dbReference>
<dbReference type="PROSITE" id="PS01332">
    <property type="entry name" value="HTH_RRF2_1"/>
    <property type="match status" value="1"/>
</dbReference>
<protein>
    <recommendedName>
        <fullName evidence="3">Transcriptional regulator, BadM/Rrf2 family</fullName>
    </recommendedName>
</protein>
<dbReference type="Pfam" id="PF02082">
    <property type="entry name" value="Rrf2"/>
    <property type="match status" value="1"/>
</dbReference>
<evidence type="ECO:0000313" key="1">
    <source>
        <dbReference type="EMBL" id="CCH31276.1"/>
    </source>
</evidence>
<dbReference type="eggNOG" id="COG1959">
    <property type="taxonomic scope" value="Bacteria"/>
</dbReference>
<sequence>MPKLFWMSSIQNMRMSEGVEWAVHCCLNLAWTGPDRALTATRLAAYYDLPAAYLNKQLQALARAGIVTSTPGPRGGFRLARPAASITLADLVTAIEGPEPAFRCAEIRRRGPGATAVDDTRCAVDQAMGRAELAWRRELAGQALSDLMATVDRTAPDAPERARRWFAT</sequence>
<dbReference type="PANTHER" id="PTHR33221:SF13">
    <property type="entry name" value="TRANSCRIPTIONAL REGULATOR-RELATED"/>
    <property type="match status" value="1"/>
</dbReference>
<dbReference type="AlphaFoldDB" id="K0JYR3"/>
<accession>K0JYR3</accession>
<dbReference type="InterPro" id="IPR036388">
    <property type="entry name" value="WH-like_DNA-bd_sf"/>
</dbReference>
<dbReference type="STRING" id="1179773.BN6_39890"/>
<dbReference type="PATRIC" id="fig|1179773.3.peg.3991"/>
<dbReference type="PROSITE" id="PS51197">
    <property type="entry name" value="HTH_RRF2_2"/>
    <property type="match status" value="1"/>
</dbReference>
<evidence type="ECO:0000313" key="2">
    <source>
        <dbReference type="Proteomes" id="UP000006281"/>
    </source>
</evidence>
<name>K0JYR3_SACES</name>
<dbReference type="PANTHER" id="PTHR33221">
    <property type="entry name" value="WINGED HELIX-TURN-HELIX TRANSCRIPTIONAL REGULATOR, RRF2 FAMILY"/>
    <property type="match status" value="1"/>
</dbReference>
<dbReference type="GO" id="GO:0005829">
    <property type="term" value="C:cytosol"/>
    <property type="evidence" value="ECO:0007669"/>
    <property type="project" value="TreeGrafter"/>
</dbReference>
<dbReference type="EMBL" id="HE804045">
    <property type="protein sequence ID" value="CCH31276.1"/>
    <property type="molecule type" value="Genomic_DNA"/>
</dbReference>
<organism evidence="1 2">
    <name type="scientific">Saccharothrix espanaensis (strain ATCC 51144 / DSM 44229 / JCM 9112 / NBRC 15066 / NRRL 15764)</name>
    <dbReference type="NCBI Taxonomy" id="1179773"/>
    <lineage>
        <taxon>Bacteria</taxon>
        <taxon>Bacillati</taxon>
        <taxon>Actinomycetota</taxon>
        <taxon>Actinomycetes</taxon>
        <taxon>Pseudonocardiales</taxon>
        <taxon>Pseudonocardiaceae</taxon>
        <taxon>Saccharothrix</taxon>
    </lineage>
</organism>
<dbReference type="Gene3D" id="1.10.10.10">
    <property type="entry name" value="Winged helix-like DNA-binding domain superfamily/Winged helix DNA-binding domain"/>
    <property type="match status" value="1"/>
</dbReference>
<dbReference type="InterPro" id="IPR036390">
    <property type="entry name" value="WH_DNA-bd_sf"/>
</dbReference>
<evidence type="ECO:0008006" key="3">
    <source>
        <dbReference type="Google" id="ProtNLM"/>
    </source>
</evidence>
<keyword evidence="2" id="KW-1185">Reference proteome</keyword>
<proteinExistence type="predicted"/>
<dbReference type="HOGENOM" id="CLU_107144_1_0_11"/>
<reference evidence="1 2" key="1">
    <citation type="journal article" date="2012" name="BMC Genomics">
        <title>Complete genome sequence of Saccharothrix espanaensis DSM 44229T and comparison to the other completely sequenced Pseudonocardiaceae.</title>
        <authorList>
            <person name="Strobel T."/>
            <person name="Al-Dilaimi A."/>
            <person name="Blom J."/>
            <person name="Gessner A."/>
            <person name="Kalinowski J."/>
            <person name="Luzhetska M."/>
            <person name="Puhler A."/>
            <person name="Szczepanowski R."/>
            <person name="Bechthold A."/>
            <person name="Ruckert C."/>
        </authorList>
    </citation>
    <scope>NUCLEOTIDE SEQUENCE [LARGE SCALE GENOMIC DNA]</scope>
    <source>
        <strain evidence="2">ATCC 51144 / DSM 44229 / JCM 9112 / NBRC 15066 / NRRL 15764</strain>
    </source>
</reference>
<dbReference type="KEGG" id="sesp:BN6_39890"/>
<gene>
    <name evidence="1" type="ordered locus">BN6_39890</name>
</gene>
<dbReference type="InterPro" id="IPR030489">
    <property type="entry name" value="TR_Rrf2-type_CS"/>
</dbReference>